<dbReference type="GO" id="GO:0003723">
    <property type="term" value="F:RNA binding"/>
    <property type="evidence" value="ECO:0007669"/>
    <property type="project" value="InterPro"/>
</dbReference>
<dbReference type="EC" id="6.1.1.20" evidence="2"/>
<reference evidence="2 3" key="1">
    <citation type="submission" date="2019-03" db="EMBL/GenBank/DDBJ databases">
        <authorList>
            <consortium name="Pathogen Informatics"/>
        </authorList>
    </citation>
    <scope>NUCLEOTIDE SEQUENCE [LARGE SCALE GENOMIC DNA]</scope>
    <source>
        <strain evidence="2 3">NCTC12993</strain>
    </source>
</reference>
<keyword evidence="2" id="KW-0436">Ligase</keyword>
<dbReference type="InterPro" id="IPR005146">
    <property type="entry name" value="B3/B4_tRNA-bd"/>
</dbReference>
<organism evidence="2 3">
    <name type="scientific">Kluyvera cryocrescens</name>
    <name type="common">Kluyvera citrophila</name>
    <dbReference type="NCBI Taxonomy" id="580"/>
    <lineage>
        <taxon>Bacteria</taxon>
        <taxon>Pseudomonadati</taxon>
        <taxon>Pseudomonadota</taxon>
        <taxon>Gammaproteobacteria</taxon>
        <taxon>Enterobacterales</taxon>
        <taxon>Enterobacteriaceae</taxon>
        <taxon>Kluyvera</taxon>
    </lineage>
</organism>
<dbReference type="AlphaFoldDB" id="A0A485BPI5"/>
<gene>
    <name evidence="2" type="primary">pheT_2</name>
    <name evidence="2" type="ORF">NCTC12993_05204</name>
</gene>
<dbReference type="Gene3D" id="3.50.40.10">
    <property type="entry name" value="Phenylalanyl-trna Synthetase, Chain B, domain 3"/>
    <property type="match status" value="1"/>
</dbReference>
<sequence>MAKEGETLVLLDGTEAKLNADTLVIADHNKALAMAGIFGGEHSGVNDETQKRSVGVRFL</sequence>
<protein>
    <submittedName>
        <fullName evidence="2">Phenylalanine--tRNA ligase beta subunit</fullName>
        <ecNumber evidence="2">6.1.1.20</ecNumber>
    </submittedName>
</protein>
<dbReference type="SUPFAM" id="SSF56037">
    <property type="entry name" value="PheT/TilS domain"/>
    <property type="match status" value="1"/>
</dbReference>
<evidence type="ECO:0000313" key="2">
    <source>
        <dbReference type="EMBL" id="VFS74861.1"/>
    </source>
</evidence>
<feature type="domain" description="B3/B4 tRNA-binding" evidence="1">
    <location>
        <begin position="1"/>
        <end position="51"/>
    </location>
</feature>
<dbReference type="Pfam" id="PF03483">
    <property type="entry name" value="B3_4"/>
    <property type="match status" value="1"/>
</dbReference>
<dbReference type="Proteomes" id="UP000401081">
    <property type="component" value="Unassembled WGS sequence"/>
</dbReference>
<evidence type="ECO:0000313" key="3">
    <source>
        <dbReference type="Proteomes" id="UP000401081"/>
    </source>
</evidence>
<dbReference type="GO" id="GO:0004826">
    <property type="term" value="F:phenylalanine-tRNA ligase activity"/>
    <property type="evidence" value="ECO:0007669"/>
    <property type="project" value="UniProtKB-EC"/>
</dbReference>
<evidence type="ECO:0000259" key="1">
    <source>
        <dbReference type="Pfam" id="PF03483"/>
    </source>
</evidence>
<proteinExistence type="predicted"/>
<accession>A0A485BPI5</accession>
<name>A0A485BPI5_KLUCR</name>
<dbReference type="InterPro" id="IPR020825">
    <property type="entry name" value="Phe-tRNA_synthase-like_B3/B4"/>
</dbReference>
<dbReference type="EMBL" id="CAADJD010000022">
    <property type="protein sequence ID" value="VFS74861.1"/>
    <property type="molecule type" value="Genomic_DNA"/>
</dbReference>
<keyword evidence="3" id="KW-1185">Reference proteome</keyword>